<sequence>MQAGAVHRDAALSTSGPAAPTNSGSRGLQPRTSSHCESLHCQSCLSSSRVLQTSFYFTVFFSNNPPIFHSNRIPADLLGIAPQPPPKRAPTCNNAPSAEGESGTKATADGSNTAGPSASSPSMCMACQQRRWQAIFASPTLERRGPADSTHRMGLGGGSGGAASPELLVGDFRTEAASIDEVPQQTLQTVAFPTAFGSCGGGMGGGGCPLPVRKLGVRLTASQTTLPSVVSVHLGSSVGSPTCSAAVSSSTVQYQNRDFKGSEIACEESDAPQGDGCQNSTSAETGMNANPHDPVAQGSGTSSSVGISTSSANLHRYRNNSGDCNSSNESNHITACLSPNSLPINATASPETTPATATTTAKAAKTPAPFVPARFQPTFPVVNWEEKGVKEEQAGARTREGAPGAPSPTKAAPERALLRSRRARPTVGTRTPSDAASPPQPNAESATLQVSPALKRLAKAGEPISRPLPLPTSALTTAAAAAAPLTLSTAFVAPTKPSPAVKHAPPPTTAASTTSTSTVAPEPPVDTKVTALHAPPTQEGPPWNMRIEEVRSAKGELRYYRFVLAVPFAALITSHTGMMHSMQTRNAAAALVLACPPSGAHFRFFLHHVDVLRSVLNRTTEFAIRTVQRFFRLLFSPTQKPKGTQQQIFKEITKRLEMHSEACDTYRNVKAELANALSILFPLPLLAPATSGWVVPVLIQASLEAVRTRAESKGSRSAVGARETRNGGGASDGLSRLACSSWLTPNSMSSSAQPISLPPLSNILYEATVSLCEYSEGFVSAFVCGLLSLSQERGGMHGLRTHAGVATAAPLPPQFASPSTAVTDGVVDASASRAESPIITTTTVANARESSAAYPPLFGVDCVAANTATPDWLAAYASYFNSVAAENAENRIRSRAEAAEEGGGEGDGWVQLSRPTNTPVHIGLQRHLQAGNDDEGNDDDAYLRTHVSASTVSSMTPVLSPLTVDVEARSSSARPLRCRNPFTLSSATNAPYSKSNNNTNALNYPSDMSVGTMTSTSLAASPAPTATQLCTPSAEAPIAFHAAAASPSNAAGAGCSSGSAVASVNASGLSRPQASAAVSAANSVGATSSLPATAGASLISSAANPPHQPQSTRTAAAAAPAGGEEDEYALHRGRLGRVVIFTQDSVLARRLLLVAAFLWSDCCCGRGGGGGDRSIAKRLTRPFLDVGGSRNDCVYEDAQRMYETAVAAAVNSAEFANAPIQWVREEFSEACMTALCSRFSPENTLLVVVPRQLQCRRVSLRKHVAGTTVLVEQQSGKEARIRSSAFPFRCSVTKETVLLPDPTVTTLLREARSLHQGSGGVVDFAEVFQRMVKWLYWQSAAAVLKKREAHVRAATAAALQATFTPAANTAATSALSFDQRVIGSDGSGLSRYASADALWPSRSVPAMGSWAASPTSFTPVAPITGFSRTHAASSRASASPCSPAMHLEHAWNVETPAEESLLPGSCGGASASWANAAATTAAAAHHTSCGGRNAICAAVAPFSTGVEGGLSVASTTSTLLVSQGLLQPPSAFVTVSPTAVTTPQKSSSLRFASWFKSGPAAAAGPRLHPILSPRTLGQLNACDGGQLPRLLSEDGELMHV</sequence>
<dbReference type="Proteomes" id="UP000038009">
    <property type="component" value="Unassembled WGS sequence"/>
</dbReference>
<feature type="compositionally biased region" description="Basic and acidic residues" evidence="3">
    <location>
        <begin position="1"/>
        <end position="10"/>
    </location>
</feature>
<organism evidence="4 5">
    <name type="scientific">Leptomonas seymouri</name>
    <dbReference type="NCBI Taxonomy" id="5684"/>
    <lineage>
        <taxon>Eukaryota</taxon>
        <taxon>Discoba</taxon>
        <taxon>Euglenozoa</taxon>
        <taxon>Kinetoplastea</taxon>
        <taxon>Metakinetoplastina</taxon>
        <taxon>Trypanosomatida</taxon>
        <taxon>Trypanosomatidae</taxon>
        <taxon>Leishmaniinae</taxon>
        <taxon>Leptomonas</taxon>
    </lineage>
</organism>
<feature type="compositionally biased region" description="Polar residues" evidence="3">
    <location>
        <begin position="276"/>
        <end position="288"/>
    </location>
</feature>
<evidence type="ECO:0000256" key="2">
    <source>
        <dbReference type="ARBA" id="ARBA00022525"/>
    </source>
</evidence>
<comment type="subcellular location">
    <subcellularLocation>
        <location evidence="1">Secreted</location>
    </subcellularLocation>
</comment>
<feature type="compositionally biased region" description="Polar residues" evidence="3">
    <location>
        <begin position="12"/>
        <end position="32"/>
    </location>
</feature>
<dbReference type="OMA" id="NPPIFHS"/>
<evidence type="ECO:0000313" key="5">
    <source>
        <dbReference type="Proteomes" id="UP000038009"/>
    </source>
</evidence>
<feature type="compositionally biased region" description="Low complexity" evidence="3">
    <location>
        <begin position="509"/>
        <end position="520"/>
    </location>
</feature>
<feature type="region of interest" description="Disordered" evidence="3">
    <location>
        <begin position="713"/>
        <end position="732"/>
    </location>
</feature>
<keyword evidence="2" id="KW-0964">Secreted</keyword>
<gene>
    <name evidence="4" type="ORF">ABL78_6339</name>
</gene>
<feature type="compositionally biased region" description="Basic and acidic residues" evidence="3">
    <location>
        <begin position="388"/>
        <end position="400"/>
    </location>
</feature>
<feature type="region of interest" description="Disordered" evidence="3">
    <location>
        <begin position="267"/>
        <end position="308"/>
    </location>
</feature>
<dbReference type="PANTHER" id="PTHR47246:SF1">
    <property type="entry name" value="MUCIN-19"/>
    <property type="match status" value="1"/>
</dbReference>
<feature type="region of interest" description="Disordered" evidence="3">
    <location>
        <begin position="896"/>
        <end position="916"/>
    </location>
</feature>
<name>A0A0N0P4A4_LEPSE</name>
<keyword evidence="5" id="KW-1185">Reference proteome</keyword>
<feature type="region of interest" description="Disordered" evidence="3">
    <location>
        <begin position="345"/>
        <end position="374"/>
    </location>
</feature>
<feature type="region of interest" description="Disordered" evidence="3">
    <location>
        <begin position="1"/>
        <end position="32"/>
    </location>
</feature>
<feature type="region of interest" description="Disordered" evidence="3">
    <location>
        <begin position="79"/>
        <end position="122"/>
    </location>
</feature>
<feature type="compositionally biased region" description="Low complexity" evidence="3">
    <location>
        <begin position="346"/>
        <end position="368"/>
    </location>
</feature>
<feature type="region of interest" description="Disordered" evidence="3">
    <location>
        <begin position="388"/>
        <end position="449"/>
    </location>
</feature>
<dbReference type="VEuPathDB" id="TriTrypDB:Lsey_0245_0060"/>
<dbReference type="OrthoDB" id="266011at2759"/>
<evidence type="ECO:0000256" key="3">
    <source>
        <dbReference type="SAM" id="MobiDB-lite"/>
    </source>
</evidence>
<feature type="compositionally biased region" description="Polar residues" evidence="3">
    <location>
        <begin position="109"/>
        <end position="122"/>
    </location>
</feature>
<dbReference type="GO" id="GO:0005576">
    <property type="term" value="C:extracellular region"/>
    <property type="evidence" value="ECO:0007669"/>
    <property type="project" value="UniProtKB-SubCell"/>
</dbReference>
<accession>A0A0N0P4A4</accession>
<dbReference type="PANTHER" id="PTHR47246">
    <property type="entry name" value="MUCIN-19"/>
    <property type="match status" value="1"/>
</dbReference>
<protein>
    <submittedName>
        <fullName evidence="4">Uncharacterized protein</fullName>
    </submittedName>
</protein>
<reference evidence="4 5" key="1">
    <citation type="journal article" date="2015" name="PLoS Pathog.">
        <title>Leptomonas seymouri: Adaptations to the Dixenous Life Cycle Analyzed by Genome Sequencing, Transcriptome Profiling and Co-infection with Leishmania donovani.</title>
        <authorList>
            <person name="Kraeva N."/>
            <person name="Butenko A."/>
            <person name="Hlavacova J."/>
            <person name="Kostygov A."/>
            <person name="Myskova J."/>
            <person name="Grybchuk D."/>
            <person name="Lestinova T."/>
            <person name="Votypka J."/>
            <person name="Volf P."/>
            <person name="Opperdoes F."/>
            <person name="Flegontov P."/>
            <person name="Lukes J."/>
            <person name="Yurchenko V."/>
        </authorList>
    </citation>
    <scope>NUCLEOTIDE SEQUENCE [LARGE SCALE GENOMIC DNA]</scope>
    <source>
        <strain evidence="4 5">ATCC 30220</strain>
    </source>
</reference>
<feature type="compositionally biased region" description="Polar residues" evidence="3">
    <location>
        <begin position="1099"/>
        <end position="1114"/>
    </location>
</feature>
<dbReference type="EMBL" id="LJSK01000245">
    <property type="protein sequence ID" value="KPI84607.1"/>
    <property type="molecule type" value="Genomic_DNA"/>
</dbReference>
<comment type="caution">
    <text evidence="4">The sequence shown here is derived from an EMBL/GenBank/DDBJ whole genome shotgun (WGS) entry which is preliminary data.</text>
</comment>
<feature type="compositionally biased region" description="Low complexity" evidence="3">
    <location>
        <begin position="298"/>
        <end position="308"/>
    </location>
</feature>
<feature type="region of interest" description="Disordered" evidence="3">
    <location>
        <begin position="497"/>
        <end position="528"/>
    </location>
</feature>
<evidence type="ECO:0000256" key="1">
    <source>
        <dbReference type="ARBA" id="ARBA00004613"/>
    </source>
</evidence>
<feature type="region of interest" description="Disordered" evidence="3">
    <location>
        <begin position="1099"/>
        <end position="1123"/>
    </location>
</feature>
<proteinExistence type="predicted"/>
<evidence type="ECO:0000313" key="4">
    <source>
        <dbReference type="EMBL" id="KPI84607.1"/>
    </source>
</evidence>